<dbReference type="RefSeq" id="WP_234613325.1">
    <property type="nucleotide sequence ID" value="NZ_CP098806.1"/>
</dbReference>
<dbReference type="EMBL" id="JAJTTA010000002">
    <property type="protein sequence ID" value="MCF0040827.1"/>
    <property type="molecule type" value="Genomic_DNA"/>
</dbReference>
<evidence type="ECO:0000313" key="3">
    <source>
        <dbReference type="EMBL" id="MCF0040827.1"/>
    </source>
</evidence>
<feature type="coiled-coil region" evidence="1">
    <location>
        <begin position="20"/>
        <end position="68"/>
    </location>
</feature>
<comment type="caution">
    <text evidence="3">The sequence shown here is derived from an EMBL/GenBank/DDBJ whole genome shotgun (WGS) entry which is preliminary data.</text>
</comment>
<proteinExistence type="predicted"/>
<evidence type="ECO:0000256" key="2">
    <source>
        <dbReference type="SAM" id="SignalP"/>
    </source>
</evidence>
<organism evidence="3 4">
    <name type="scientific">Dyadobacter fanqingshengii</name>
    <dbReference type="NCBI Taxonomy" id="2906443"/>
    <lineage>
        <taxon>Bacteria</taxon>
        <taxon>Pseudomonadati</taxon>
        <taxon>Bacteroidota</taxon>
        <taxon>Cytophagia</taxon>
        <taxon>Cytophagales</taxon>
        <taxon>Spirosomataceae</taxon>
        <taxon>Dyadobacter</taxon>
    </lineage>
</organism>
<keyword evidence="1" id="KW-0175">Coiled coil</keyword>
<evidence type="ECO:0000313" key="4">
    <source>
        <dbReference type="Proteomes" id="UP001139700"/>
    </source>
</evidence>
<protein>
    <submittedName>
        <fullName evidence="3">Uncharacterized protein</fullName>
    </submittedName>
</protein>
<dbReference type="Proteomes" id="UP001139700">
    <property type="component" value="Unassembled WGS sequence"/>
</dbReference>
<sequence length="100" mass="11727">MKSFLIVALFFLVSAHISYAQNFKSELKKLDSEIRSAYKSKKLTELEYTKLQREQDVIQATIEKAQADDIMTPDEKNKIHSKIVRAKKKLAKYKTNREIY</sequence>
<gene>
    <name evidence="3" type="ORF">LXM24_12075</name>
</gene>
<reference evidence="3" key="1">
    <citation type="submission" date="2021-12" db="EMBL/GenBank/DDBJ databases">
        <title>Novel species in genus Dyadobacter.</title>
        <authorList>
            <person name="Ma C."/>
        </authorList>
    </citation>
    <scope>NUCLEOTIDE SEQUENCE</scope>
    <source>
        <strain evidence="3">CY399</strain>
    </source>
</reference>
<feature type="signal peptide" evidence="2">
    <location>
        <begin position="1"/>
        <end position="20"/>
    </location>
</feature>
<accession>A0A9X1PCP3</accession>
<dbReference type="AlphaFoldDB" id="A0A9X1PCP3"/>
<keyword evidence="4" id="KW-1185">Reference proteome</keyword>
<feature type="chain" id="PRO_5040910095" evidence="2">
    <location>
        <begin position="21"/>
        <end position="100"/>
    </location>
</feature>
<keyword evidence="2" id="KW-0732">Signal</keyword>
<name>A0A9X1PCP3_9BACT</name>
<evidence type="ECO:0000256" key="1">
    <source>
        <dbReference type="SAM" id="Coils"/>
    </source>
</evidence>